<proteinExistence type="predicted"/>
<dbReference type="EMBL" id="LR797400">
    <property type="protein sequence ID" value="CAB4213352.1"/>
    <property type="molecule type" value="Genomic_DNA"/>
</dbReference>
<dbReference type="EMBL" id="LR798381">
    <property type="protein sequence ID" value="CAB5228040.1"/>
    <property type="molecule type" value="Genomic_DNA"/>
</dbReference>
<dbReference type="EMBL" id="LR796863">
    <property type="protein sequence ID" value="CAB4171364.1"/>
    <property type="molecule type" value="Genomic_DNA"/>
</dbReference>
<evidence type="ECO:0000313" key="3">
    <source>
        <dbReference type="EMBL" id="CAB4183346.1"/>
    </source>
</evidence>
<dbReference type="EMBL" id="LR797297">
    <property type="protein sequence ID" value="CAB4200681.1"/>
    <property type="molecule type" value="Genomic_DNA"/>
</dbReference>
<dbReference type="EMBL" id="LR797034">
    <property type="protein sequence ID" value="CAB4183346.1"/>
    <property type="molecule type" value="Genomic_DNA"/>
</dbReference>
<gene>
    <name evidence="3" type="ORF">UFOVP1094_55</name>
    <name evidence="4" type="ORF">UFOVP1342_55</name>
    <name evidence="5" type="ORF">UFOVP1450_2</name>
    <name evidence="6" type="ORF">UFOVP1539_43</name>
    <name evidence="1" type="ORF">UFOVP297_31</name>
    <name evidence="2" type="ORF">UFOVP917_53</name>
</gene>
<evidence type="ECO:0000313" key="4">
    <source>
        <dbReference type="EMBL" id="CAB4200681.1"/>
    </source>
</evidence>
<evidence type="ECO:0000313" key="5">
    <source>
        <dbReference type="EMBL" id="CAB4213352.1"/>
    </source>
</evidence>
<organism evidence="4">
    <name type="scientific">uncultured Caudovirales phage</name>
    <dbReference type="NCBI Taxonomy" id="2100421"/>
    <lineage>
        <taxon>Viruses</taxon>
        <taxon>Duplodnaviria</taxon>
        <taxon>Heunggongvirae</taxon>
        <taxon>Uroviricota</taxon>
        <taxon>Caudoviricetes</taxon>
        <taxon>Peduoviridae</taxon>
        <taxon>Maltschvirus</taxon>
        <taxon>Maltschvirus maltsch</taxon>
    </lineage>
</organism>
<evidence type="ECO:0000313" key="2">
    <source>
        <dbReference type="EMBL" id="CAB4171364.1"/>
    </source>
</evidence>
<dbReference type="EMBL" id="LR796310">
    <property type="protein sequence ID" value="CAB4136201.1"/>
    <property type="molecule type" value="Genomic_DNA"/>
</dbReference>
<protein>
    <submittedName>
        <fullName evidence="4">Uncharacterized protein</fullName>
    </submittedName>
</protein>
<reference evidence="4" key="1">
    <citation type="submission" date="2020-05" db="EMBL/GenBank/DDBJ databases">
        <authorList>
            <person name="Chiriac C."/>
            <person name="Salcher M."/>
            <person name="Ghai R."/>
            <person name="Kavagutti S V."/>
        </authorList>
    </citation>
    <scope>NUCLEOTIDE SEQUENCE</scope>
</reference>
<evidence type="ECO:0000313" key="1">
    <source>
        <dbReference type="EMBL" id="CAB4136201.1"/>
    </source>
</evidence>
<evidence type="ECO:0000313" key="6">
    <source>
        <dbReference type="EMBL" id="CAB5228040.1"/>
    </source>
</evidence>
<accession>A0A6J5RTZ4</accession>
<sequence>MATILLNDKVIEGQVPNSSDVNVRELSIDSSTGSLWTKLKTGLVRKILAIAVPHANTHAEGQADAITPGSIGAAIADHQHTPADFLGCGDIVASNISDFAPATHSHGIGQVAGLSAQLDALTQRLSALEQEVHSQ</sequence>
<name>A0A6J5RTZ4_9CAUD</name>